<dbReference type="CDD" id="cd04301">
    <property type="entry name" value="NAT_SF"/>
    <property type="match status" value="1"/>
</dbReference>
<dbReference type="RefSeq" id="WP_053782362.1">
    <property type="nucleotide sequence ID" value="NZ_LITU01000068.1"/>
</dbReference>
<feature type="domain" description="N-acetyltransferase" evidence="1">
    <location>
        <begin position="4"/>
        <end position="144"/>
    </location>
</feature>
<evidence type="ECO:0000313" key="2">
    <source>
        <dbReference type="EMBL" id="KOY14935.1"/>
    </source>
</evidence>
<dbReference type="InterPro" id="IPR016181">
    <property type="entry name" value="Acyl_CoA_acyltransferase"/>
</dbReference>
<dbReference type="InterPro" id="IPR000182">
    <property type="entry name" value="GNAT_dom"/>
</dbReference>
<dbReference type="Gene3D" id="3.40.630.30">
    <property type="match status" value="1"/>
</dbReference>
<protein>
    <recommendedName>
        <fullName evidence="1">N-acetyltransferase domain-containing protein</fullName>
    </recommendedName>
</protein>
<organism evidence="2 3">
    <name type="scientific">Paenibacillus xylanivorans</name>
    <dbReference type="NCBI Taxonomy" id="1705561"/>
    <lineage>
        <taxon>Bacteria</taxon>
        <taxon>Bacillati</taxon>
        <taxon>Bacillota</taxon>
        <taxon>Bacilli</taxon>
        <taxon>Bacillales</taxon>
        <taxon>Paenibacillaceae</taxon>
        <taxon>Paenibacillus</taxon>
    </lineage>
</organism>
<dbReference type="PROSITE" id="PS51186">
    <property type="entry name" value="GNAT"/>
    <property type="match status" value="1"/>
</dbReference>
<dbReference type="AlphaFoldDB" id="A0A0N0UHD4"/>
<reference evidence="2 3" key="1">
    <citation type="submission" date="2015-08" db="EMBL/GenBank/DDBJ databases">
        <title>Draft genome sequence of cellulolytic and xylanolytic Paenibacillus sp. A59, isolated from a decaying forest soil from Patagonia, Argentina.</title>
        <authorList>
            <person name="Ghio S."/>
            <person name="Caceres A.M."/>
            <person name="Talia P."/>
            <person name="Grasso D."/>
            <person name="Campos E."/>
        </authorList>
    </citation>
    <scope>NUCLEOTIDE SEQUENCE [LARGE SCALE GENOMIC DNA]</scope>
    <source>
        <strain evidence="2 3">A59</strain>
    </source>
</reference>
<comment type="caution">
    <text evidence="2">The sequence shown here is derived from an EMBL/GenBank/DDBJ whole genome shotgun (WGS) entry which is preliminary data.</text>
</comment>
<sequence>MKLIKAYDMDLNEESSTLLQELLIASFPEVYPKDRLFFKQIPHCRILAFDPDNQLIGHVGLDYRMMNLNGKAIRVLGIIDLCVSISHRSQGIGSLLLAEVDKLSKEHIDFVLLFADHKDLYSKNGFKPVTNTCKWLKIDHETLTSIGVGIQKVDGLMIREVGAMPWNEGELDFLGYLY</sequence>
<gene>
    <name evidence="2" type="ORF">AMS66_19430</name>
</gene>
<evidence type="ECO:0000313" key="3">
    <source>
        <dbReference type="Proteomes" id="UP000037688"/>
    </source>
</evidence>
<dbReference type="PATRIC" id="fig|1705561.3.peg.4028"/>
<accession>A0A0N0UHD4</accession>
<dbReference type="Proteomes" id="UP000037688">
    <property type="component" value="Unassembled WGS sequence"/>
</dbReference>
<dbReference type="SUPFAM" id="SSF55729">
    <property type="entry name" value="Acyl-CoA N-acyltransferases (Nat)"/>
    <property type="match status" value="1"/>
</dbReference>
<keyword evidence="3" id="KW-1185">Reference proteome</keyword>
<proteinExistence type="predicted"/>
<name>A0A0N0UHD4_9BACL</name>
<dbReference type="GO" id="GO:0016747">
    <property type="term" value="F:acyltransferase activity, transferring groups other than amino-acyl groups"/>
    <property type="evidence" value="ECO:0007669"/>
    <property type="project" value="InterPro"/>
</dbReference>
<dbReference type="Pfam" id="PF13527">
    <property type="entry name" value="Acetyltransf_9"/>
    <property type="match status" value="1"/>
</dbReference>
<evidence type="ECO:0000259" key="1">
    <source>
        <dbReference type="PROSITE" id="PS51186"/>
    </source>
</evidence>
<dbReference type="EMBL" id="LITU01000068">
    <property type="protein sequence ID" value="KOY14935.1"/>
    <property type="molecule type" value="Genomic_DNA"/>
</dbReference>